<dbReference type="Pfam" id="PF00128">
    <property type="entry name" value="Alpha-amylase"/>
    <property type="match status" value="1"/>
</dbReference>
<evidence type="ECO:0000256" key="1">
    <source>
        <dbReference type="ARBA" id="ARBA00022801"/>
    </source>
</evidence>
<dbReference type="eggNOG" id="COG0366">
    <property type="taxonomic scope" value="Bacteria"/>
</dbReference>
<dbReference type="STRING" id="906968.Trebr_1685"/>
<dbReference type="RefSeq" id="WP_013758812.1">
    <property type="nucleotide sequence ID" value="NC_015500.1"/>
</dbReference>
<dbReference type="AlphaFoldDB" id="F4LQ29"/>
<evidence type="ECO:0000256" key="2">
    <source>
        <dbReference type="ARBA" id="ARBA00023295"/>
    </source>
</evidence>
<dbReference type="PANTHER" id="PTHR10357:SF210">
    <property type="entry name" value="MALTODEXTRIN GLUCOSIDASE"/>
    <property type="match status" value="1"/>
</dbReference>
<dbReference type="CDD" id="cd11353">
    <property type="entry name" value="AmyAc_euk_bac_CMD_like"/>
    <property type="match status" value="1"/>
</dbReference>
<accession>F4LQ29</accession>
<organism evidence="4 5">
    <name type="scientific">Treponema brennaborense (strain DSM 12168 / CIP 105900 / DD5/3)</name>
    <dbReference type="NCBI Taxonomy" id="906968"/>
    <lineage>
        <taxon>Bacteria</taxon>
        <taxon>Pseudomonadati</taxon>
        <taxon>Spirochaetota</taxon>
        <taxon>Spirochaetia</taxon>
        <taxon>Spirochaetales</taxon>
        <taxon>Treponemataceae</taxon>
        <taxon>Treponema</taxon>
    </lineage>
</organism>
<dbReference type="EC" id="3.2.1.54" evidence="4"/>
<proteinExistence type="predicted"/>
<protein>
    <submittedName>
        <fullName evidence="4">Cyclomaltodextrinase</fullName>
        <ecNumber evidence="4">3.2.1.54</ecNumber>
    </submittedName>
</protein>
<dbReference type="PANTHER" id="PTHR10357">
    <property type="entry name" value="ALPHA-AMYLASE FAMILY MEMBER"/>
    <property type="match status" value="1"/>
</dbReference>
<dbReference type="EMBL" id="CP002696">
    <property type="protein sequence ID" value="AEE17107.1"/>
    <property type="molecule type" value="Genomic_DNA"/>
</dbReference>
<dbReference type="InterPro" id="IPR006047">
    <property type="entry name" value="GH13_cat_dom"/>
</dbReference>
<keyword evidence="1 4" id="KW-0378">Hydrolase</keyword>
<sequence length="466" mass="52242">MHFEESIIYQFYPLGTCGASEYNRWDNANTWNGAARPDENRIGRLAGWIPHLKKLGVTAVYFSPVFQSDAHGYDTRDYYTIDGRLGSNEDFAAVCRSLHEQHIAVILDGVFNHTGRGFWAFRDIQRNKRRSPYADWYTIDWNGNSPFNDGFAYEGWEGCMDLVKLNLQNPAVIEHIFGAIRKWSELFGIDGLRLDVAYSLDPSFLRKLNRFCKTLPSIFGDGSFALIGETIHSSDYALVRNDGCDSCTNYELYKGVYSSLNDVNLFELAHSLNRQFGSDGVFRDKNLVTFTDNHDVSRFASIINEKRRIAAGYALLFTMPGIPCLYYGSEWGVTGDKKNGDRTLRPALSVPEWNGLTDLIAKLIRIRRAHAAFTYGSYRTLCVTNGQLVFERVHECPFSGKTERIVTAVNITDTDVPLPVKSGSPGAHGVFEGLYGTFTDLSTGAPIHGSGPVQIPAFGFFILKQS</sequence>
<feature type="domain" description="Glycosyl hydrolase family 13 catalytic" evidence="3">
    <location>
        <begin position="39"/>
        <end position="367"/>
    </location>
</feature>
<evidence type="ECO:0000313" key="5">
    <source>
        <dbReference type="Proteomes" id="UP000006546"/>
    </source>
</evidence>
<dbReference type="KEGG" id="tbe:Trebr_1685"/>
<dbReference type="GO" id="GO:0047798">
    <property type="term" value="F:cyclomaltodextrinase activity"/>
    <property type="evidence" value="ECO:0007669"/>
    <property type="project" value="UniProtKB-EC"/>
</dbReference>
<gene>
    <name evidence="4" type="ordered locus">Trebr_1685</name>
</gene>
<keyword evidence="5" id="KW-1185">Reference proteome</keyword>
<dbReference type="SUPFAM" id="SSF51445">
    <property type="entry name" value="(Trans)glycosidases"/>
    <property type="match status" value="1"/>
</dbReference>
<dbReference type="SMART" id="SM00642">
    <property type="entry name" value="Aamy"/>
    <property type="match status" value="1"/>
</dbReference>
<dbReference type="OrthoDB" id="9805159at2"/>
<dbReference type="Proteomes" id="UP000006546">
    <property type="component" value="Chromosome"/>
</dbReference>
<reference evidence="5" key="1">
    <citation type="submission" date="2011-04" db="EMBL/GenBank/DDBJ databases">
        <title>The complete genome of Treponema brennaborense DSM 12168.</title>
        <authorList>
            <person name="Lucas S."/>
            <person name="Han J."/>
            <person name="Lapidus A."/>
            <person name="Bruce D."/>
            <person name="Goodwin L."/>
            <person name="Pitluck S."/>
            <person name="Peters L."/>
            <person name="Kyrpides N."/>
            <person name="Mavromatis K."/>
            <person name="Ivanova N."/>
            <person name="Mikhailova N."/>
            <person name="Pagani I."/>
            <person name="Teshima H."/>
            <person name="Detter J.C."/>
            <person name="Tapia R."/>
            <person name="Han C."/>
            <person name="Land M."/>
            <person name="Hauser L."/>
            <person name="Markowitz V."/>
            <person name="Cheng J.-F."/>
            <person name="Hugenholtz P."/>
            <person name="Woyke T."/>
            <person name="Wu D."/>
            <person name="Gronow S."/>
            <person name="Wellnitz S."/>
            <person name="Brambilla E."/>
            <person name="Klenk H.-P."/>
            <person name="Eisen J.A."/>
        </authorList>
    </citation>
    <scope>NUCLEOTIDE SEQUENCE [LARGE SCALE GENOMIC DNA]</scope>
    <source>
        <strain evidence="5">DSM 12168 / CIP 105900 / DD5/3</strain>
    </source>
</reference>
<keyword evidence="2 4" id="KW-0326">Glycosidase</keyword>
<dbReference type="Gene3D" id="3.20.20.80">
    <property type="entry name" value="Glycosidases"/>
    <property type="match status" value="1"/>
</dbReference>
<evidence type="ECO:0000259" key="3">
    <source>
        <dbReference type="SMART" id="SM00642"/>
    </source>
</evidence>
<evidence type="ECO:0000313" key="4">
    <source>
        <dbReference type="EMBL" id="AEE17107.1"/>
    </source>
</evidence>
<name>F4LQ29_TREBD</name>
<dbReference type="InterPro" id="IPR017853">
    <property type="entry name" value="GH"/>
</dbReference>
<dbReference type="HOGENOM" id="CLU_006462_6_5_12"/>
<dbReference type="GO" id="GO:0005975">
    <property type="term" value="P:carbohydrate metabolic process"/>
    <property type="evidence" value="ECO:0007669"/>
    <property type="project" value="InterPro"/>
</dbReference>